<dbReference type="Proteomes" id="UP000005438">
    <property type="component" value="Chromosome"/>
</dbReference>
<reference evidence="2 3" key="1">
    <citation type="submission" date="2011-12" db="EMBL/GenBank/DDBJ databases">
        <title>The complete genome of Niastella koreensis GR20-10.</title>
        <authorList>
            <consortium name="US DOE Joint Genome Institute (JGI-PGF)"/>
            <person name="Lucas S."/>
            <person name="Han J."/>
            <person name="Lapidus A."/>
            <person name="Bruce D."/>
            <person name="Goodwin L."/>
            <person name="Pitluck S."/>
            <person name="Peters L."/>
            <person name="Kyrpides N."/>
            <person name="Mavromatis K."/>
            <person name="Ivanova N."/>
            <person name="Mikhailova N."/>
            <person name="Davenport K."/>
            <person name="Saunders E."/>
            <person name="Detter J.C."/>
            <person name="Tapia R."/>
            <person name="Han C."/>
            <person name="Land M."/>
            <person name="Hauser L."/>
            <person name="Markowitz V."/>
            <person name="Cheng J.-F."/>
            <person name="Hugenholtz P."/>
            <person name="Woyke T."/>
            <person name="Wu D."/>
            <person name="Tindall B."/>
            <person name="Pomrenke H."/>
            <person name="Brambilla E."/>
            <person name="Klenk H.-P."/>
            <person name="Eisen J.A."/>
        </authorList>
    </citation>
    <scope>NUCLEOTIDE SEQUENCE [LARGE SCALE GENOMIC DNA]</scope>
    <source>
        <strain evidence="3">DSM 17620 / KACC 11465 / NBRC 106392 / GR20-10</strain>
    </source>
</reference>
<feature type="domain" description="TIR" evidence="1">
    <location>
        <begin position="1"/>
        <end position="136"/>
    </location>
</feature>
<gene>
    <name evidence="2" type="ordered locus">Niako_3371</name>
</gene>
<dbReference type="PROSITE" id="PS50104">
    <property type="entry name" value="TIR"/>
    <property type="match status" value="1"/>
</dbReference>
<dbReference type="PATRIC" id="fig|700598.3.peg.3454"/>
<dbReference type="GO" id="GO:0007165">
    <property type="term" value="P:signal transduction"/>
    <property type="evidence" value="ECO:0007669"/>
    <property type="project" value="InterPro"/>
</dbReference>
<name>G8TJE5_NIAKG</name>
<dbReference type="STRING" id="700598.Niako_3371"/>
<dbReference type="InterPro" id="IPR035897">
    <property type="entry name" value="Toll_tir_struct_dom_sf"/>
</dbReference>
<evidence type="ECO:0000313" key="3">
    <source>
        <dbReference type="Proteomes" id="UP000005438"/>
    </source>
</evidence>
<dbReference type="KEGG" id="nko:Niako_3371"/>
<dbReference type="RefSeq" id="WP_014219594.1">
    <property type="nucleotide sequence ID" value="NC_016609.1"/>
</dbReference>
<accession>G8TJE5</accession>
<dbReference type="HOGENOM" id="CLU_1081100_0_0_10"/>
<dbReference type="OrthoDB" id="4772211at2"/>
<dbReference type="SUPFAM" id="SSF52200">
    <property type="entry name" value="Toll/Interleukin receptor TIR domain"/>
    <property type="match status" value="1"/>
</dbReference>
<organism evidence="2 3">
    <name type="scientific">Niastella koreensis (strain DSM 17620 / KACC 11465 / NBRC 106392 / GR20-10)</name>
    <dbReference type="NCBI Taxonomy" id="700598"/>
    <lineage>
        <taxon>Bacteria</taxon>
        <taxon>Pseudomonadati</taxon>
        <taxon>Bacteroidota</taxon>
        <taxon>Chitinophagia</taxon>
        <taxon>Chitinophagales</taxon>
        <taxon>Chitinophagaceae</taxon>
        <taxon>Niastella</taxon>
    </lineage>
</organism>
<dbReference type="Pfam" id="PF13676">
    <property type="entry name" value="TIR_2"/>
    <property type="match status" value="1"/>
</dbReference>
<dbReference type="AlphaFoldDB" id="G8TJE5"/>
<proteinExistence type="predicted"/>
<dbReference type="Gene3D" id="3.40.50.10140">
    <property type="entry name" value="Toll/interleukin-1 receptor homology (TIR) domain"/>
    <property type="match status" value="1"/>
</dbReference>
<evidence type="ECO:0000259" key="1">
    <source>
        <dbReference type="PROSITE" id="PS50104"/>
    </source>
</evidence>
<dbReference type="InterPro" id="IPR000157">
    <property type="entry name" value="TIR_dom"/>
</dbReference>
<dbReference type="EMBL" id="CP003178">
    <property type="protein sequence ID" value="AEV99680.1"/>
    <property type="molecule type" value="Genomic_DNA"/>
</dbReference>
<protein>
    <recommendedName>
        <fullName evidence="1">TIR domain-containing protein</fullName>
    </recommendedName>
</protein>
<sequence length="257" mass="29620">MLFISHSSKDLQIVSTLVNLIQSSLTIPMEEIRCTSLDGYRLAGGVPIHESLRQEVHEADAFIGLISYHSLQSTYVAFELGARWGANKNLIPLLAPGFKIHDLKAPLTELNTLSCENAAHLQQLVRELADKLQVKLNASDRYQQKIDETLALPRISKMIIPEYLLKELEIDFSTRKDRIPGSQREILDYIENETRRRESIPQRDFEIKFGHKVKSVYWRLESLCYLGFISKEVTDHRDEKPTYNYRLTKEYKASIGL</sequence>
<evidence type="ECO:0000313" key="2">
    <source>
        <dbReference type="EMBL" id="AEV99680.1"/>
    </source>
</evidence>